<keyword evidence="6" id="KW-0256">Endoplasmic reticulum</keyword>
<reference evidence="11 12" key="1">
    <citation type="submission" date="2024-09" db="EMBL/GenBank/DDBJ databases">
        <title>Chromosome-scale assembly of Riccia fluitans.</title>
        <authorList>
            <person name="Paukszto L."/>
            <person name="Sawicki J."/>
            <person name="Karawczyk K."/>
            <person name="Piernik-Szablinska J."/>
            <person name="Szczecinska M."/>
            <person name="Mazdziarz M."/>
        </authorList>
    </citation>
    <scope>NUCLEOTIDE SEQUENCE [LARGE SCALE GENOMIC DNA]</scope>
    <source>
        <strain evidence="11">Rf_01</strain>
        <tissue evidence="11">Aerial parts of the thallus</tissue>
    </source>
</reference>
<evidence type="ECO:0000256" key="3">
    <source>
        <dbReference type="ARBA" id="ARBA00020105"/>
    </source>
</evidence>
<keyword evidence="5 10" id="KW-0732">Signal</keyword>
<gene>
    <name evidence="11" type="ORF">R1flu_012997</name>
</gene>
<protein>
    <recommendedName>
        <fullName evidence="3">ER membrane protein complex subunit 10</fullName>
    </recommendedName>
</protein>
<dbReference type="Proteomes" id="UP001605036">
    <property type="component" value="Unassembled WGS sequence"/>
</dbReference>
<comment type="subcellular location">
    <subcellularLocation>
        <location evidence="1">Endoplasmic reticulum membrane</location>
        <topology evidence="1">Single-pass type I membrane protein</topology>
    </subcellularLocation>
</comment>
<evidence type="ECO:0000256" key="10">
    <source>
        <dbReference type="SAM" id="SignalP"/>
    </source>
</evidence>
<feature type="region of interest" description="Disordered" evidence="9">
    <location>
        <begin position="39"/>
        <end position="70"/>
    </location>
</feature>
<evidence type="ECO:0000313" key="11">
    <source>
        <dbReference type="EMBL" id="KAL2645410.1"/>
    </source>
</evidence>
<evidence type="ECO:0000256" key="5">
    <source>
        <dbReference type="ARBA" id="ARBA00022729"/>
    </source>
</evidence>
<evidence type="ECO:0000256" key="4">
    <source>
        <dbReference type="ARBA" id="ARBA00022692"/>
    </source>
</evidence>
<dbReference type="Pfam" id="PF21203">
    <property type="entry name" value="ECM10"/>
    <property type="match status" value="1"/>
</dbReference>
<sequence length="301" mass="32603">MKIKWLGLLILLIGAWGVCSGFQSDELPEEEDEWGLVGGVRGGGGASTGAPVPPSGLPVRNTPPSSRAPSAADKKIQFALEHSFGGSEFKPAGVFTARVRESLKGAQTLLKFRLSRNAFSDEEKSAFQTLLDNDDFYSIRVLADVMNPGDEYILSSVKARCLALSNFQERFDFHVDQAHVIGVTHSSTLSCPYPRPRRTPSQWSFDSLIVLKSSEQALRSLTNVDAFEATGDEVAEDGTLVKKIPEKSFWAKYWMYIIPIGLIVLNAVSQVANMPEEGAPGQGPPGAPQRLAAGGGAPRRR</sequence>
<accession>A0ABD1ZD91</accession>
<keyword evidence="8" id="KW-0472">Membrane</keyword>
<feature type="chain" id="PRO_5044789831" description="ER membrane protein complex subunit 10" evidence="10">
    <location>
        <begin position="22"/>
        <end position="301"/>
    </location>
</feature>
<evidence type="ECO:0000256" key="9">
    <source>
        <dbReference type="SAM" id="MobiDB-lite"/>
    </source>
</evidence>
<evidence type="ECO:0000256" key="6">
    <source>
        <dbReference type="ARBA" id="ARBA00022824"/>
    </source>
</evidence>
<dbReference type="PANTHER" id="PTHR21397:SF4">
    <property type="entry name" value="ER MEMBRANE PROTEIN COMPLEX SUBUNIT 10"/>
    <property type="match status" value="1"/>
</dbReference>
<dbReference type="AlphaFoldDB" id="A0ABD1ZD91"/>
<evidence type="ECO:0000313" key="12">
    <source>
        <dbReference type="Proteomes" id="UP001605036"/>
    </source>
</evidence>
<dbReference type="CDD" id="cd22209">
    <property type="entry name" value="EMC10"/>
    <property type="match status" value="1"/>
</dbReference>
<name>A0ABD1ZD91_9MARC</name>
<feature type="region of interest" description="Disordered" evidence="9">
    <location>
        <begin position="275"/>
        <end position="301"/>
    </location>
</feature>
<comment type="similarity">
    <text evidence="2">Belongs to the EMC10 family.</text>
</comment>
<keyword evidence="7" id="KW-1133">Transmembrane helix</keyword>
<keyword evidence="4" id="KW-0812">Transmembrane</keyword>
<evidence type="ECO:0000256" key="1">
    <source>
        <dbReference type="ARBA" id="ARBA00004115"/>
    </source>
</evidence>
<keyword evidence="12" id="KW-1185">Reference proteome</keyword>
<comment type="caution">
    <text evidence="11">The sequence shown here is derived from an EMBL/GenBank/DDBJ whole genome shotgun (WGS) entry which is preliminary data.</text>
</comment>
<dbReference type="PANTHER" id="PTHR21397">
    <property type="entry name" value="CHROMATIN COMPLEXES SUBUNIT BAP18-RELATED"/>
    <property type="match status" value="1"/>
</dbReference>
<dbReference type="GO" id="GO:0005789">
    <property type="term" value="C:endoplasmic reticulum membrane"/>
    <property type="evidence" value="ECO:0007669"/>
    <property type="project" value="UniProtKB-SubCell"/>
</dbReference>
<evidence type="ECO:0000256" key="2">
    <source>
        <dbReference type="ARBA" id="ARBA00007695"/>
    </source>
</evidence>
<evidence type="ECO:0000256" key="7">
    <source>
        <dbReference type="ARBA" id="ARBA00022989"/>
    </source>
</evidence>
<organism evidence="11 12">
    <name type="scientific">Riccia fluitans</name>
    <dbReference type="NCBI Taxonomy" id="41844"/>
    <lineage>
        <taxon>Eukaryota</taxon>
        <taxon>Viridiplantae</taxon>
        <taxon>Streptophyta</taxon>
        <taxon>Embryophyta</taxon>
        <taxon>Marchantiophyta</taxon>
        <taxon>Marchantiopsida</taxon>
        <taxon>Marchantiidae</taxon>
        <taxon>Marchantiales</taxon>
        <taxon>Ricciaceae</taxon>
        <taxon>Riccia</taxon>
    </lineage>
</organism>
<evidence type="ECO:0000256" key="8">
    <source>
        <dbReference type="ARBA" id="ARBA00023136"/>
    </source>
</evidence>
<feature type="signal peptide" evidence="10">
    <location>
        <begin position="1"/>
        <end position="21"/>
    </location>
</feature>
<dbReference type="EMBL" id="JBHFFA010000002">
    <property type="protein sequence ID" value="KAL2645410.1"/>
    <property type="molecule type" value="Genomic_DNA"/>
</dbReference>
<proteinExistence type="inferred from homology"/>